<comment type="similarity">
    <text evidence="2">Belongs to the GMC oxidoreductase family.</text>
</comment>
<protein>
    <submittedName>
        <fullName evidence="10">GMC oxidoreductase-domain-containing protein</fullName>
    </submittedName>
</protein>
<dbReference type="Gene3D" id="3.30.560.10">
    <property type="entry name" value="Glucose Oxidase, domain 3"/>
    <property type="match status" value="1"/>
</dbReference>
<proteinExistence type="inferred from homology"/>
<comment type="cofactor">
    <cofactor evidence="1">
        <name>FAD</name>
        <dbReference type="ChEBI" id="CHEBI:57692"/>
    </cofactor>
</comment>
<evidence type="ECO:0000256" key="6">
    <source>
        <dbReference type="ARBA" id="ARBA00023002"/>
    </source>
</evidence>
<evidence type="ECO:0000256" key="5">
    <source>
        <dbReference type="ARBA" id="ARBA00022827"/>
    </source>
</evidence>
<dbReference type="InterPro" id="IPR007867">
    <property type="entry name" value="GMC_OxRtase_C"/>
</dbReference>
<sequence length="267" mass="28779">MDAQNDQPDNAAFFKIILVMYLPELGWRTLICIPRARLGKLCLTPVRWLRFFGSNVYGADGDIFSQGNSDANEDEIMADGGGGAGRRREPRRVRGGASANGPRGRDDDLESGRPVGRAPGRVLFLVGINPLGPPLIDPGYLTSEFDLFAAREGLKRAQRFVTAPAFKDYIIAPTVDLGGFTSDELDQFIRNITASTSHLVGSAGMSVRDASYGVVDPDLLVKGASGLRIIDASVLNAYKPIVPSAHTQAATYIIAERGADLVKASWR</sequence>
<keyword evidence="3" id="KW-0285">Flavoprotein</keyword>
<feature type="domain" description="Glucose-methanol-choline oxidoreductase C-terminal" evidence="9">
    <location>
        <begin position="127"/>
        <end position="255"/>
    </location>
</feature>
<dbReference type="GO" id="GO:0050660">
    <property type="term" value="F:flavin adenine dinucleotide binding"/>
    <property type="evidence" value="ECO:0007669"/>
    <property type="project" value="InterPro"/>
</dbReference>
<keyword evidence="4" id="KW-0732">Signal</keyword>
<evidence type="ECO:0000256" key="1">
    <source>
        <dbReference type="ARBA" id="ARBA00001974"/>
    </source>
</evidence>
<dbReference type="SUPFAM" id="SSF54373">
    <property type="entry name" value="FAD-linked reductases, C-terminal domain"/>
    <property type="match status" value="1"/>
</dbReference>
<evidence type="ECO:0000313" key="11">
    <source>
        <dbReference type="Proteomes" id="UP001221757"/>
    </source>
</evidence>
<dbReference type="Gene3D" id="3.50.50.60">
    <property type="entry name" value="FAD/NAD(P)-binding domain"/>
    <property type="match status" value="1"/>
</dbReference>
<dbReference type="AlphaFoldDB" id="A0AAD7G4A7"/>
<dbReference type="InterPro" id="IPR036188">
    <property type="entry name" value="FAD/NAD-bd_sf"/>
</dbReference>
<dbReference type="Pfam" id="PF05199">
    <property type="entry name" value="GMC_oxred_C"/>
    <property type="match status" value="1"/>
</dbReference>
<evidence type="ECO:0000256" key="2">
    <source>
        <dbReference type="ARBA" id="ARBA00010790"/>
    </source>
</evidence>
<evidence type="ECO:0000256" key="3">
    <source>
        <dbReference type="ARBA" id="ARBA00022630"/>
    </source>
</evidence>
<dbReference type="PANTHER" id="PTHR11552:SF201">
    <property type="entry name" value="GLUCOSE-METHANOL-CHOLINE OXIDOREDUCTASE N-TERMINAL DOMAIN-CONTAINING PROTEIN"/>
    <property type="match status" value="1"/>
</dbReference>
<accession>A0AAD7G4A7</accession>
<feature type="region of interest" description="Disordered" evidence="8">
    <location>
        <begin position="68"/>
        <end position="114"/>
    </location>
</feature>
<dbReference type="InterPro" id="IPR012132">
    <property type="entry name" value="GMC_OxRdtase"/>
</dbReference>
<keyword evidence="5" id="KW-0274">FAD</keyword>
<evidence type="ECO:0000256" key="4">
    <source>
        <dbReference type="ARBA" id="ARBA00022729"/>
    </source>
</evidence>
<gene>
    <name evidence="10" type="ORF">B0H17DRAFT_1146669</name>
</gene>
<dbReference type="EMBL" id="JARKIE010000318">
    <property type="protein sequence ID" value="KAJ7654798.1"/>
    <property type="molecule type" value="Genomic_DNA"/>
</dbReference>
<evidence type="ECO:0000313" key="10">
    <source>
        <dbReference type="EMBL" id="KAJ7654798.1"/>
    </source>
</evidence>
<evidence type="ECO:0000256" key="7">
    <source>
        <dbReference type="ARBA" id="ARBA00023180"/>
    </source>
</evidence>
<dbReference type="PANTHER" id="PTHR11552">
    <property type="entry name" value="GLUCOSE-METHANOL-CHOLINE GMC OXIDOREDUCTASE"/>
    <property type="match status" value="1"/>
</dbReference>
<name>A0AAD7G4A7_MYCRO</name>
<organism evidence="10 11">
    <name type="scientific">Mycena rosella</name>
    <name type="common">Pink bonnet</name>
    <name type="synonym">Agaricus rosellus</name>
    <dbReference type="NCBI Taxonomy" id="1033263"/>
    <lineage>
        <taxon>Eukaryota</taxon>
        <taxon>Fungi</taxon>
        <taxon>Dikarya</taxon>
        <taxon>Basidiomycota</taxon>
        <taxon>Agaricomycotina</taxon>
        <taxon>Agaricomycetes</taxon>
        <taxon>Agaricomycetidae</taxon>
        <taxon>Agaricales</taxon>
        <taxon>Marasmiineae</taxon>
        <taxon>Mycenaceae</taxon>
        <taxon>Mycena</taxon>
    </lineage>
</organism>
<evidence type="ECO:0000256" key="8">
    <source>
        <dbReference type="SAM" id="MobiDB-lite"/>
    </source>
</evidence>
<evidence type="ECO:0000259" key="9">
    <source>
        <dbReference type="Pfam" id="PF05199"/>
    </source>
</evidence>
<keyword evidence="11" id="KW-1185">Reference proteome</keyword>
<keyword evidence="6" id="KW-0560">Oxidoreductase</keyword>
<keyword evidence="7" id="KW-0325">Glycoprotein</keyword>
<reference evidence="10" key="1">
    <citation type="submission" date="2023-03" db="EMBL/GenBank/DDBJ databases">
        <title>Massive genome expansion in bonnet fungi (Mycena s.s.) driven by repeated elements and novel gene families across ecological guilds.</title>
        <authorList>
            <consortium name="Lawrence Berkeley National Laboratory"/>
            <person name="Harder C.B."/>
            <person name="Miyauchi S."/>
            <person name="Viragh M."/>
            <person name="Kuo A."/>
            <person name="Thoen E."/>
            <person name="Andreopoulos B."/>
            <person name="Lu D."/>
            <person name="Skrede I."/>
            <person name="Drula E."/>
            <person name="Henrissat B."/>
            <person name="Morin E."/>
            <person name="Kohler A."/>
            <person name="Barry K."/>
            <person name="LaButti K."/>
            <person name="Morin E."/>
            <person name="Salamov A."/>
            <person name="Lipzen A."/>
            <person name="Mereny Z."/>
            <person name="Hegedus B."/>
            <person name="Baldrian P."/>
            <person name="Stursova M."/>
            <person name="Weitz H."/>
            <person name="Taylor A."/>
            <person name="Grigoriev I.V."/>
            <person name="Nagy L.G."/>
            <person name="Martin F."/>
            <person name="Kauserud H."/>
        </authorList>
    </citation>
    <scope>NUCLEOTIDE SEQUENCE</scope>
    <source>
        <strain evidence="10">CBHHK067</strain>
    </source>
</reference>
<dbReference type="SUPFAM" id="SSF51905">
    <property type="entry name" value="FAD/NAD(P)-binding domain"/>
    <property type="match status" value="1"/>
</dbReference>
<dbReference type="Proteomes" id="UP001221757">
    <property type="component" value="Unassembled WGS sequence"/>
</dbReference>
<comment type="caution">
    <text evidence="10">The sequence shown here is derived from an EMBL/GenBank/DDBJ whole genome shotgun (WGS) entry which is preliminary data.</text>
</comment>
<dbReference type="GO" id="GO:0016614">
    <property type="term" value="F:oxidoreductase activity, acting on CH-OH group of donors"/>
    <property type="evidence" value="ECO:0007669"/>
    <property type="project" value="InterPro"/>
</dbReference>